<dbReference type="RefSeq" id="WP_062950760.1">
    <property type="nucleotide sequence ID" value="NZ_LPVY01000007.1"/>
</dbReference>
<dbReference type="Pfam" id="PF24877">
    <property type="entry name" value="ILV_EDD_C"/>
    <property type="match status" value="1"/>
</dbReference>
<dbReference type="InterPro" id="IPR042096">
    <property type="entry name" value="Dihydro-acid_dehy_C"/>
</dbReference>
<dbReference type="GO" id="GO:0005829">
    <property type="term" value="C:cytosol"/>
    <property type="evidence" value="ECO:0007669"/>
    <property type="project" value="TreeGrafter"/>
</dbReference>
<dbReference type="EMBL" id="LPVY01000007">
    <property type="protein sequence ID" value="KZB66083.1"/>
    <property type="molecule type" value="Genomic_DNA"/>
</dbReference>
<dbReference type="InterPro" id="IPR056740">
    <property type="entry name" value="ILV_EDD_C"/>
</dbReference>
<evidence type="ECO:0000256" key="1">
    <source>
        <dbReference type="ARBA" id="ARBA00006486"/>
    </source>
</evidence>
<feature type="domain" description="Dihydroxy-acid/6-phosphogluconate dehydratase C-terminal" evidence="4">
    <location>
        <begin position="464"/>
        <end position="667"/>
    </location>
</feature>
<gene>
    <name evidence="5" type="ORF">AUP42_16295</name>
</gene>
<comment type="similarity">
    <text evidence="1">Belongs to the IlvD/Edd family.</text>
</comment>
<dbReference type="SUPFAM" id="SSF143975">
    <property type="entry name" value="IlvD/EDD N-terminal domain-like"/>
    <property type="match status" value="1"/>
</dbReference>
<reference evidence="5 6" key="1">
    <citation type="submission" date="2015-12" db="EMBL/GenBank/DDBJ databases">
        <title>Genome sequence of Thalassospira lucentensis MCCC 1A02072.</title>
        <authorList>
            <person name="Lu L."/>
            <person name="Lai Q."/>
            <person name="Shao Z."/>
            <person name="Qian P."/>
        </authorList>
    </citation>
    <scope>NUCLEOTIDE SEQUENCE [LARGE SCALE GENOMIC DNA]</scope>
    <source>
        <strain evidence="5 6">MCCC 1A02072</strain>
    </source>
</reference>
<dbReference type="Gene3D" id="3.50.30.80">
    <property type="entry name" value="IlvD/EDD C-terminal domain-like"/>
    <property type="match status" value="1"/>
</dbReference>
<feature type="domain" description="Dihydroxy-acid/6-phosphogluconate dehydratase N-terminal" evidence="3">
    <location>
        <begin position="256"/>
        <end position="443"/>
    </location>
</feature>
<dbReference type="GO" id="GO:0016836">
    <property type="term" value="F:hydro-lyase activity"/>
    <property type="evidence" value="ECO:0007669"/>
    <property type="project" value="TreeGrafter"/>
</dbReference>
<dbReference type="SUPFAM" id="SSF52016">
    <property type="entry name" value="LeuD/IlvD-like"/>
    <property type="match status" value="1"/>
</dbReference>
<dbReference type="PANTHER" id="PTHR43661:SF3">
    <property type="entry name" value="D-XYLONATE DEHYDRATASE YAGF-RELATED"/>
    <property type="match status" value="1"/>
</dbReference>
<evidence type="ECO:0000256" key="2">
    <source>
        <dbReference type="ARBA" id="ARBA00023239"/>
    </source>
</evidence>
<name>A0A154L8T2_9PROT</name>
<evidence type="ECO:0000259" key="3">
    <source>
        <dbReference type="Pfam" id="PF00920"/>
    </source>
</evidence>
<sequence>MPHQSRSIPNAITIDEKANPYRDCIQGLANQPITVVRLLRDAVNENPVVASDRKFAVPEIRDVVGRLVENRPRIAIIGGAPDHPAHLLDRPQALMAAIRIWEMGGVPFLFHVPVICDGTAQNNIGQSYSLASRNHTAAAVNITFEGHSYHAAYVIAGCDKSPAAVVAGLAAADQARKYRGDQAPVWAVFAPSHVLKGGEIPDGTRRLLDKIADDADHAGHDDLGGDIRENMRYILQCTSDEAFAGLLDRARLLGIIDGKMERRVLDELAGATCDSKGGICAFNGTGNSSRTMLAAFGLTPPELELLTDVPPYAAVAAGIDALFGVFNKPEYAISNLLKRNFANFVRIHNATGSSSNMLLHLPFMMRYAGFDVTIDDYQDVRLKTPVPEIFAHSLTENRDTFVLAQQMAEGKNRGMESIYRILADLGVAMDLDAPTVLGKTWGERIANLENPVDLSLGDKSVIRATPVRKRSGVDVLTGSFFDNCAVKTSGMSDHLIEHFDDHVFIVRYYENEHVCNADFASPDLVTRLIETDGVDEDLIAAVVRRNGGNRVDMDAPKDMLAQGHLSFAFVIGGQGPEAYGMPEMFSPSQNLRHHRILEASSMLITDGRYSGVTKGACIGHMVPEAFSGGGIGHLRDGDVLRLDLTKNTLDWLDRDAFLAGTETAGSPIDLADRAPLFAERQKRMIARQYDIAASNVMDHVSNAARGIVPGVVDRRAVNPWRN</sequence>
<dbReference type="Pfam" id="PF00920">
    <property type="entry name" value="ILVD_EDD_N"/>
    <property type="match status" value="2"/>
</dbReference>
<feature type="domain" description="Dihydroxy-acid/6-phosphogluconate dehydratase N-terminal" evidence="3">
    <location>
        <begin position="84"/>
        <end position="172"/>
    </location>
</feature>
<protein>
    <submittedName>
        <fullName evidence="5">Dihydroxy-acid dehydratase</fullName>
    </submittedName>
</protein>
<organism evidence="5 6">
    <name type="scientific">Thalassospira lucentensis</name>
    <dbReference type="NCBI Taxonomy" id="168935"/>
    <lineage>
        <taxon>Bacteria</taxon>
        <taxon>Pseudomonadati</taxon>
        <taxon>Pseudomonadota</taxon>
        <taxon>Alphaproteobacteria</taxon>
        <taxon>Rhodospirillales</taxon>
        <taxon>Thalassospiraceae</taxon>
        <taxon>Thalassospira</taxon>
    </lineage>
</organism>
<dbReference type="InterPro" id="IPR037237">
    <property type="entry name" value="IlvD/EDD_N"/>
</dbReference>
<evidence type="ECO:0000313" key="6">
    <source>
        <dbReference type="Proteomes" id="UP000076335"/>
    </source>
</evidence>
<proteinExistence type="inferred from homology"/>
<accession>A0A154L8T2</accession>
<dbReference type="Proteomes" id="UP000076335">
    <property type="component" value="Unassembled WGS sequence"/>
</dbReference>
<comment type="caution">
    <text evidence="5">The sequence shown here is derived from an EMBL/GenBank/DDBJ whole genome shotgun (WGS) entry which is preliminary data.</text>
</comment>
<evidence type="ECO:0000313" key="5">
    <source>
        <dbReference type="EMBL" id="KZB66083.1"/>
    </source>
</evidence>
<keyword evidence="2" id="KW-0456">Lyase</keyword>
<dbReference type="PANTHER" id="PTHR43661">
    <property type="entry name" value="D-XYLONATE DEHYDRATASE"/>
    <property type="match status" value="1"/>
</dbReference>
<dbReference type="OrthoDB" id="9807077at2"/>
<dbReference type="InterPro" id="IPR000581">
    <property type="entry name" value="ILV_EDD_N"/>
</dbReference>
<dbReference type="AlphaFoldDB" id="A0A154L8T2"/>
<evidence type="ECO:0000259" key="4">
    <source>
        <dbReference type="Pfam" id="PF24877"/>
    </source>
</evidence>